<evidence type="ECO:0000259" key="4">
    <source>
        <dbReference type="PROSITE" id="PS50932"/>
    </source>
</evidence>
<dbReference type="InterPro" id="IPR000843">
    <property type="entry name" value="HTH_LacI"/>
</dbReference>
<evidence type="ECO:0000256" key="1">
    <source>
        <dbReference type="ARBA" id="ARBA00023015"/>
    </source>
</evidence>
<reference evidence="6" key="1">
    <citation type="journal article" date="2019" name="Int. J. Syst. Evol. Microbiol.">
        <title>The Global Catalogue of Microorganisms (GCM) 10K type strain sequencing project: providing services to taxonomists for standard genome sequencing and annotation.</title>
        <authorList>
            <consortium name="The Broad Institute Genomics Platform"/>
            <consortium name="The Broad Institute Genome Sequencing Center for Infectious Disease"/>
            <person name="Wu L."/>
            <person name="Ma J."/>
        </authorList>
    </citation>
    <scope>NUCLEOTIDE SEQUENCE [LARGE SCALE GENOMIC DNA]</scope>
    <source>
        <strain evidence="6">CGMCC 4.7198</strain>
    </source>
</reference>
<dbReference type="SUPFAM" id="SSF47413">
    <property type="entry name" value="lambda repressor-like DNA-binding domains"/>
    <property type="match status" value="1"/>
</dbReference>
<protein>
    <submittedName>
        <fullName evidence="5">LacI family DNA-binding transcriptional regulator</fullName>
    </submittedName>
</protein>
<dbReference type="Proteomes" id="UP001596097">
    <property type="component" value="Unassembled WGS sequence"/>
</dbReference>
<keyword evidence="2 5" id="KW-0238">DNA-binding</keyword>
<dbReference type="CDD" id="cd01574">
    <property type="entry name" value="PBP1_LacI"/>
    <property type="match status" value="1"/>
</dbReference>
<dbReference type="InterPro" id="IPR046335">
    <property type="entry name" value="LacI/GalR-like_sensor"/>
</dbReference>
<evidence type="ECO:0000313" key="6">
    <source>
        <dbReference type="Proteomes" id="UP001596097"/>
    </source>
</evidence>
<sequence length="342" mass="36360">MSTDRQSPPVMADVARAAGVSHQTVSRVINGSPNIRPSTRERVESAIRELGYRPNTAARALVTRRSSTIGIISTGSGLYGPNSIHRTIEDAARSAGWFAGSVSLATVTASTLTDAIDHLLRQAVEGIVMIAGQVEALELVSHQDFGVPFVVVEGDLSKATNVVGVDQQAGAYAATAHLVELGHTRIAHVRGPRSWTEADARETGWRDALADSGLAPGTLLHGDWSARSGYAAGRTLVADTDTTAVFVANDQMAIGLLRAYHEGGRPAPRHVSVVGFDDTPEAEYLQPPLTTVRQDFVEVGRRAIAFLDAGIKGVEPHLERLVSPDVILRASTARPFRPEATA</sequence>
<dbReference type="Pfam" id="PF00356">
    <property type="entry name" value="LacI"/>
    <property type="match status" value="1"/>
</dbReference>
<evidence type="ECO:0000256" key="3">
    <source>
        <dbReference type="ARBA" id="ARBA00023163"/>
    </source>
</evidence>
<keyword evidence="1" id="KW-0805">Transcription regulation</keyword>
<dbReference type="Gene3D" id="3.40.50.2300">
    <property type="match status" value="2"/>
</dbReference>
<name>A0ABW1QJ16_9ACTN</name>
<dbReference type="Pfam" id="PF13377">
    <property type="entry name" value="Peripla_BP_3"/>
    <property type="match status" value="1"/>
</dbReference>
<dbReference type="PROSITE" id="PS00356">
    <property type="entry name" value="HTH_LACI_1"/>
    <property type="match status" value="1"/>
</dbReference>
<dbReference type="RefSeq" id="WP_228552849.1">
    <property type="nucleotide sequence ID" value="NZ_JBHSQL010000005.1"/>
</dbReference>
<dbReference type="InterPro" id="IPR028082">
    <property type="entry name" value="Peripla_BP_I"/>
</dbReference>
<dbReference type="PANTHER" id="PTHR30146">
    <property type="entry name" value="LACI-RELATED TRANSCRIPTIONAL REPRESSOR"/>
    <property type="match status" value="1"/>
</dbReference>
<dbReference type="EMBL" id="JBHSQL010000005">
    <property type="protein sequence ID" value="MFC6149381.1"/>
    <property type="molecule type" value="Genomic_DNA"/>
</dbReference>
<accession>A0ABW1QJ16</accession>
<evidence type="ECO:0000313" key="5">
    <source>
        <dbReference type="EMBL" id="MFC6149381.1"/>
    </source>
</evidence>
<evidence type="ECO:0000256" key="2">
    <source>
        <dbReference type="ARBA" id="ARBA00023125"/>
    </source>
</evidence>
<organism evidence="5 6">
    <name type="scientific">Mumia xiangluensis</name>
    <dbReference type="NCBI Taxonomy" id="1678900"/>
    <lineage>
        <taxon>Bacteria</taxon>
        <taxon>Bacillati</taxon>
        <taxon>Actinomycetota</taxon>
        <taxon>Actinomycetes</taxon>
        <taxon>Propionibacteriales</taxon>
        <taxon>Nocardioidaceae</taxon>
        <taxon>Mumia</taxon>
    </lineage>
</organism>
<dbReference type="CDD" id="cd01392">
    <property type="entry name" value="HTH_LacI"/>
    <property type="match status" value="1"/>
</dbReference>
<proteinExistence type="predicted"/>
<keyword evidence="3" id="KW-0804">Transcription</keyword>
<keyword evidence="6" id="KW-1185">Reference proteome</keyword>
<feature type="domain" description="HTH lacI-type" evidence="4">
    <location>
        <begin position="9"/>
        <end position="63"/>
    </location>
</feature>
<dbReference type="SMART" id="SM00354">
    <property type="entry name" value="HTH_LACI"/>
    <property type="match status" value="1"/>
</dbReference>
<dbReference type="SUPFAM" id="SSF53822">
    <property type="entry name" value="Periplasmic binding protein-like I"/>
    <property type="match status" value="1"/>
</dbReference>
<dbReference type="Gene3D" id="1.10.260.40">
    <property type="entry name" value="lambda repressor-like DNA-binding domains"/>
    <property type="match status" value="1"/>
</dbReference>
<gene>
    <name evidence="5" type="ORF">ACFPYK_08250</name>
</gene>
<dbReference type="GO" id="GO:0003677">
    <property type="term" value="F:DNA binding"/>
    <property type="evidence" value="ECO:0007669"/>
    <property type="project" value="UniProtKB-KW"/>
</dbReference>
<dbReference type="PROSITE" id="PS50932">
    <property type="entry name" value="HTH_LACI_2"/>
    <property type="match status" value="1"/>
</dbReference>
<dbReference type="PANTHER" id="PTHR30146:SF109">
    <property type="entry name" value="HTH-TYPE TRANSCRIPTIONAL REGULATOR GALS"/>
    <property type="match status" value="1"/>
</dbReference>
<dbReference type="InterPro" id="IPR010982">
    <property type="entry name" value="Lambda_DNA-bd_dom_sf"/>
</dbReference>
<comment type="caution">
    <text evidence="5">The sequence shown here is derived from an EMBL/GenBank/DDBJ whole genome shotgun (WGS) entry which is preliminary data.</text>
</comment>